<evidence type="ECO:0000256" key="12">
    <source>
        <dbReference type="SAM" id="Phobius"/>
    </source>
</evidence>
<dbReference type="PRINTS" id="PR00081">
    <property type="entry name" value="GDHRDH"/>
</dbReference>
<dbReference type="SUPFAM" id="SSF51735">
    <property type="entry name" value="NAD(P)-binding Rossmann-fold domains"/>
    <property type="match status" value="1"/>
</dbReference>
<comment type="pathway">
    <text evidence="2">Lipid metabolism; sphingolipid metabolism.</text>
</comment>
<dbReference type="Pfam" id="PF00106">
    <property type="entry name" value="adh_short"/>
    <property type="match status" value="1"/>
</dbReference>
<dbReference type="Gene3D" id="3.40.50.720">
    <property type="entry name" value="NAD(P)-binding Rossmann-like Domain"/>
    <property type="match status" value="1"/>
</dbReference>
<keyword evidence="12" id="KW-1133">Transmembrane helix</keyword>
<evidence type="ECO:0000256" key="5">
    <source>
        <dbReference type="ARBA" id="ARBA00022857"/>
    </source>
</evidence>
<keyword evidence="6" id="KW-0746">Sphingolipid metabolism</keyword>
<evidence type="ECO:0000313" key="13">
    <source>
        <dbReference type="EMBL" id="CEO55465.1"/>
    </source>
</evidence>
<comment type="subcellular location">
    <subcellularLocation>
        <location evidence="1">Endoplasmic reticulum</location>
    </subcellularLocation>
</comment>
<evidence type="ECO:0000256" key="9">
    <source>
        <dbReference type="ARBA" id="ARBA00026112"/>
    </source>
</evidence>
<gene>
    <name evidence="13" type="ORF">BN869_000011523_1</name>
</gene>
<dbReference type="GO" id="GO:0005789">
    <property type="term" value="C:endoplasmic reticulum membrane"/>
    <property type="evidence" value="ECO:0007669"/>
    <property type="project" value="TreeGrafter"/>
</dbReference>
<sequence>PGKDYESFSWLRFLLLLRSWLQIFFYTIDFQPPSSPPPLCLVLQVQLGCGIAAMFSSNAFEVLGRTAIITGGSSGMGLELARQLAAKGANIVIVARRQDRLLKGLEIIEGAALDKKTQRFHQISADLTVASEAVRIVDEVTSWNGGLAPDIVWCCAGCSHPTLFIDTPVEEFSRQMDSNYFSAMYVAHAIMSRWLKNPEENSGSSKETTAKQTAKSARHLLFTSSVLAFHTFAGYTSYSPTKAALRTLSDTLSQELNLYHAAHPDMRKVRVHTVFPSGILTEALDEENKIKSDVTKALEEVDKPLTPEVVVSRSLKALEGGDELIAVDPLSWLTKRSMLGGTARSGISVTYDWLLAAVLALVMIYVRWDMDKQVRAFGRKFGATGMKDGGASSA</sequence>
<dbReference type="PANTHER" id="PTHR43550:SF3">
    <property type="entry name" value="3-KETODIHYDROSPHINGOSINE REDUCTASE"/>
    <property type="match status" value="1"/>
</dbReference>
<evidence type="ECO:0000256" key="7">
    <source>
        <dbReference type="ARBA" id="ARBA00023002"/>
    </source>
</evidence>
<keyword evidence="4" id="KW-0256">Endoplasmic reticulum</keyword>
<keyword evidence="8" id="KW-0443">Lipid metabolism</keyword>
<comment type="catalytic activity">
    <reaction evidence="11">
        <text>sphinganine + NADP(+) = 3-oxosphinganine + NADPH + H(+)</text>
        <dbReference type="Rhea" id="RHEA:22640"/>
        <dbReference type="ChEBI" id="CHEBI:15378"/>
        <dbReference type="ChEBI" id="CHEBI:57783"/>
        <dbReference type="ChEBI" id="CHEBI:57817"/>
        <dbReference type="ChEBI" id="CHEBI:58299"/>
        <dbReference type="ChEBI" id="CHEBI:58349"/>
        <dbReference type="EC" id="1.1.1.102"/>
    </reaction>
    <physiologicalReaction direction="right-to-left" evidence="11">
        <dbReference type="Rhea" id="RHEA:22642"/>
    </physiologicalReaction>
</comment>
<evidence type="ECO:0000256" key="4">
    <source>
        <dbReference type="ARBA" id="ARBA00022824"/>
    </source>
</evidence>
<comment type="function">
    <text evidence="10">Catalyzes the reduction of 3'-oxosphinganine (3-ketodihydrosphingosine/KDS) to sphinganine (dihydrosphingosine/DHS), the second step of de novo sphingolipid biosynthesis.</text>
</comment>
<dbReference type="GO" id="GO:0047560">
    <property type="term" value="F:3-dehydrosphinganine reductase activity"/>
    <property type="evidence" value="ECO:0007669"/>
    <property type="project" value="UniProtKB-EC"/>
</dbReference>
<comment type="pathway">
    <text evidence="3">Sphingolipid metabolism.</text>
</comment>
<keyword evidence="5" id="KW-0521">NADP</keyword>
<keyword evidence="12" id="KW-0812">Transmembrane</keyword>
<feature type="non-terminal residue" evidence="13">
    <location>
        <position position="1"/>
    </location>
</feature>
<name>A0A0B7KKU8_BIOOC</name>
<accession>A0A0B7KKU8</accession>
<evidence type="ECO:0000256" key="11">
    <source>
        <dbReference type="ARBA" id="ARBA00048930"/>
    </source>
</evidence>
<dbReference type="GO" id="GO:0006666">
    <property type="term" value="P:3-keto-sphinganine metabolic process"/>
    <property type="evidence" value="ECO:0007669"/>
    <property type="project" value="InterPro"/>
</dbReference>
<dbReference type="InterPro" id="IPR002347">
    <property type="entry name" value="SDR_fam"/>
</dbReference>
<dbReference type="InterPro" id="IPR036291">
    <property type="entry name" value="NAD(P)-bd_dom_sf"/>
</dbReference>
<evidence type="ECO:0000256" key="10">
    <source>
        <dbReference type="ARBA" id="ARBA00044737"/>
    </source>
</evidence>
<protein>
    <recommendedName>
        <fullName evidence="9">3-dehydrosphinganine reductase</fullName>
        <ecNumber evidence="9">1.1.1.102</ecNumber>
    </recommendedName>
</protein>
<feature type="transmembrane region" description="Helical" evidence="12">
    <location>
        <begin position="353"/>
        <end position="370"/>
    </location>
</feature>
<evidence type="ECO:0000256" key="3">
    <source>
        <dbReference type="ARBA" id="ARBA00004991"/>
    </source>
</evidence>
<dbReference type="GO" id="GO:0030148">
    <property type="term" value="P:sphingolipid biosynthetic process"/>
    <property type="evidence" value="ECO:0007669"/>
    <property type="project" value="InterPro"/>
</dbReference>
<reference evidence="13" key="1">
    <citation type="submission" date="2015-01" db="EMBL/GenBank/DDBJ databases">
        <authorList>
            <person name="Durling Mikael"/>
        </authorList>
    </citation>
    <scope>NUCLEOTIDE SEQUENCE</scope>
</reference>
<evidence type="ECO:0000256" key="1">
    <source>
        <dbReference type="ARBA" id="ARBA00004240"/>
    </source>
</evidence>
<dbReference type="PANTHER" id="PTHR43550">
    <property type="entry name" value="3-KETODIHYDROSPHINGOSINE REDUCTASE"/>
    <property type="match status" value="1"/>
</dbReference>
<keyword evidence="12" id="KW-0472">Membrane</keyword>
<proteinExistence type="predicted"/>
<keyword evidence="7" id="KW-0560">Oxidoreductase</keyword>
<evidence type="ECO:0000256" key="6">
    <source>
        <dbReference type="ARBA" id="ARBA00022919"/>
    </source>
</evidence>
<dbReference type="AlphaFoldDB" id="A0A0B7KKU8"/>
<evidence type="ECO:0000256" key="2">
    <source>
        <dbReference type="ARBA" id="ARBA00004760"/>
    </source>
</evidence>
<dbReference type="EC" id="1.1.1.102" evidence="9"/>
<evidence type="ECO:0000256" key="8">
    <source>
        <dbReference type="ARBA" id="ARBA00023098"/>
    </source>
</evidence>
<dbReference type="EMBL" id="CDPU01000052">
    <property type="protein sequence ID" value="CEO55465.1"/>
    <property type="molecule type" value="Genomic_DNA"/>
</dbReference>
<dbReference type="InterPro" id="IPR045022">
    <property type="entry name" value="KDSR-like"/>
</dbReference>
<dbReference type="CDD" id="cd08939">
    <property type="entry name" value="KDSR-like_SDR_c"/>
    <property type="match status" value="1"/>
</dbReference>
<organism evidence="13">
    <name type="scientific">Bionectria ochroleuca</name>
    <name type="common">Gliocladium roseum</name>
    <dbReference type="NCBI Taxonomy" id="29856"/>
    <lineage>
        <taxon>Eukaryota</taxon>
        <taxon>Fungi</taxon>
        <taxon>Dikarya</taxon>
        <taxon>Ascomycota</taxon>
        <taxon>Pezizomycotina</taxon>
        <taxon>Sordariomycetes</taxon>
        <taxon>Hypocreomycetidae</taxon>
        <taxon>Hypocreales</taxon>
        <taxon>Bionectriaceae</taxon>
        <taxon>Clonostachys</taxon>
    </lineage>
</organism>